<dbReference type="PANTHER" id="PTHR42110:SF1">
    <property type="entry name" value="L-ASPARAGINASE, PUTATIVE (AFU_ORTHOLOGUE AFUA_3G11890)-RELATED"/>
    <property type="match status" value="1"/>
</dbReference>
<organism evidence="1 2">
    <name type="scientific">Rhodococcoides trifolii</name>
    <dbReference type="NCBI Taxonomy" id="908250"/>
    <lineage>
        <taxon>Bacteria</taxon>
        <taxon>Bacillati</taxon>
        <taxon>Actinomycetota</taxon>
        <taxon>Actinomycetes</taxon>
        <taxon>Mycobacteriales</taxon>
        <taxon>Nocardiaceae</taxon>
        <taxon>Rhodococcoides</taxon>
    </lineage>
</organism>
<name>A0A917G5Q0_9NOCA</name>
<keyword evidence="2" id="KW-1185">Reference proteome</keyword>
<dbReference type="PANTHER" id="PTHR42110">
    <property type="entry name" value="L-ASPARAGINASE, PUTATIVE (AFU_ORTHOLOGUE AFUA_3G11890)-RELATED"/>
    <property type="match status" value="1"/>
</dbReference>
<proteinExistence type="predicted"/>
<evidence type="ECO:0000313" key="2">
    <source>
        <dbReference type="Proteomes" id="UP000654257"/>
    </source>
</evidence>
<evidence type="ECO:0000313" key="1">
    <source>
        <dbReference type="EMBL" id="GGG23077.1"/>
    </source>
</evidence>
<protein>
    <submittedName>
        <fullName evidence="1">Asparaginase</fullName>
    </submittedName>
</protein>
<dbReference type="AlphaFoldDB" id="A0A917G5Q0"/>
<dbReference type="Proteomes" id="UP000654257">
    <property type="component" value="Unassembled WGS sequence"/>
</dbReference>
<gene>
    <name evidence="1" type="ORF">GCM10007304_41130</name>
</gene>
<dbReference type="InterPro" id="IPR010349">
    <property type="entry name" value="Asparaginase_II"/>
</dbReference>
<dbReference type="Pfam" id="PF06089">
    <property type="entry name" value="Asparaginase_II"/>
    <property type="match status" value="1"/>
</dbReference>
<accession>A0A917G5Q0</accession>
<sequence length="320" mass="33516">MSEALVEVVRSGFRECTHRGSAVIVDADGSSMSEISDTESPIFPRSSNKPLQAVAMLRAGFVPLTSSELAISAASHEGQREHVRLVQSLLDRFGLTAAHLRCPAALPSNDRARADAMAAGIEPTPLFMNCSGKHSAMLATCVVNEWPLADYLDPTHPLQVAIGASIADLTSERTAALGVDGCGLPIVPVSLADLARSFGRLVTSAPGTPERAVADAVREHPFLISGTGKEDEILMTAVPGLLCKSGADGVFAAALPDGTAFAFKIDDGHDRARLPLAAAALRRCGAPWSDELEALAERPVMGGADRVGTVRAMVEFTPLT</sequence>
<dbReference type="RefSeq" id="WP_188546779.1">
    <property type="nucleotide sequence ID" value="NZ_BMCU01000005.1"/>
</dbReference>
<dbReference type="EMBL" id="BMCU01000005">
    <property type="protein sequence ID" value="GGG23077.1"/>
    <property type="molecule type" value="Genomic_DNA"/>
</dbReference>
<comment type="caution">
    <text evidence="1">The sequence shown here is derived from an EMBL/GenBank/DDBJ whole genome shotgun (WGS) entry which is preliminary data.</text>
</comment>
<reference evidence="1" key="2">
    <citation type="submission" date="2020-09" db="EMBL/GenBank/DDBJ databases">
        <authorList>
            <person name="Sun Q."/>
            <person name="Sedlacek I."/>
        </authorList>
    </citation>
    <scope>NUCLEOTIDE SEQUENCE</scope>
    <source>
        <strain evidence="1">CCM 7905</strain>
    </source>
</reference>
<reference evidence="1" key="1">
    <citation type="journal article" date="2014" name="Int. J. Syst. Evol. Microbiol.">
        <title>Complete genome sequence of Corynebacterium casei LMG S-19264T (=DSM 44701T), isolated from a smear-ripened cheese.</title>
        <authorList>
            <consortium name="US DOE Joint Genome Institute (JGI-PGF)"/>
            <person name="Walter F."/>
            <person name="Albersmeier A."/>
            <person name="Kalinowski J."/>
            <person name="Ruckert C."/>
        </authorList>
    </citation>
    <scope>NUCLEOTIDE SEQUENCE</scope>
    <source>
        <strain evidence="1">CCM 7905</strain>
    </source>
</reference>